<sequence length="359" mass="40820">MTSWLGRPILGDAIGVTSRGCVPMMNSIYTDDVAIEIVFGIIQEYMCPYLMSQIVVFLSFLQMSVLSQNSPTMWDYPGASDYGKTREQARRCRGVLGLIDGDVDCLIQLMADTDAIIFKSAAVVAGMHYSPKRLEVIDVAIHATHVPCWREYFTPKGYQFMDNGPINGLEMVCDTVWFGTTRSQLKKTLAIYAIREGQKSMYHFLLLQTSTLHSTFFSCSAWVVFYSNDFDDHNIMHAIEDVVELDFTAVSDNSMDSVRCLNCPAIPRAFSGGSGFCSIVWDEQNALTDPFAVDARELWSDPVEYSLIWCWALQCYNPLCPYYSQYPAAEPVMFRAFDDYRLYYSQDHYPNVPITDQRF</sequence>
<comment type="caution">
    <text evidence="1">The sequence shown here is derived from an EMBL/GenBank/DDBJ whole genome shotgun (WGS) entry which is preliminary data.</text>
</comment>
<evidence type="ECO:0000313" key="1">
    <source>
        <dbReference type="EMBL" id="KAF5348945.1"/>
    </source>
</evidence>
<evidence type="ECO:0000313" key="2">
    <source>
        <dbReference type="Proteomes" id="UP000559256"/>
    </source>
</evidence>
<name>A0A8H5CW23_9AGAR</name>
<protein>
    <submittedName>
        <fullName evidence="1">Uncharacterized protein</fullName>
    </submittedName>
</protein>
<proteinExistence type="predicted"/>
<accession>A0A8H5CW23</accession>
<organism evidence="1 2">
    <name type="scientific">Tetrapyrgos nigripes</name>
    <dbReference type="NCBI Taxonomy" id="182062"/>
    <lineage>
        <taxon>Eukaryota</taxon>
        <taxon>Fungi</taxon>
        <taxon>Dikarya</taxon>
        <taxon>Basidiomycota</taxon>
        <taxon>Agaricomycotina</taxon>
        <taxon>Agaricomycetes</taxon>
        <taxon>Agaricomycetidae</taxon>
        <taxon>Agaricales</taxon>
        <taxon>Marasmiineae</taxon>
        <taxon>Marasmiaceae</taxon>
        <taxon>Tetrapyrgos</taxon>
    </lineage>
</organism>
<dbReference type="EMBL" id="JAACJM010000084">
    <property type="protein sequence ID" value="KAF5348945.1"/>
    <property type="molecule type" value="Genomic_DNA"/>
</dbReference>
<keyword evidence="2" id="KW-1185">Reference proteome</keyword>
<gene>
    <name evidence="1" type="ORF">D9758_014200</name>
</gene>
<dbReference type="Proteomes" id="UP000559256">
    <property type="component" value="Unassembled WGS sequence"/>
</dbReference>
<dbReference type="AlphaFoldDB" id="A0A8H5CW23"/>
<reference evidence="1 2" key="1">
    <citation type="journal article" date="2020" name="ISME J.">
        <title>Uncovering the hidden diversity of litter-decomposition mechanisms in mushroom-forming fungi.</title>
        <authorList>
            <person name="Floudas D."/>
            <person name="Bentzer J."/>
            <person name="Ahren D."/>
            <person name="Johansson T."/>
            <person name="Persson P."/>
            <person name="Tunlid A."/>
        </authorList>
    </citation>
    <scope>NUCLEOTIDE SEQUENCE [LARGE SCALE GENOMIC DNA]</scope>
    <source>
        <strain evidence="1 2">CBS 291.85</strain>
    </source>
</reference>